<comment type="caution">
    <text evidence="2">The sequence shown here is derived from an EMBL/GenBank/DDBJ whole genome shotgun (WGS) entry which is preliminary data.</text>
</comment>
<gene>
    <name evidence="2" type="ORF">LCGC14_0941710</name>
</gene>
<dbReference type="AlphaFoldDB" id="A0A0F9NJZ1"/>
<protein>
    <submittedName>
        <fullName evidence="2">Uncharacterized protein</fullName>
    </submittedName>
</protein>
<feature type="region of interest" description="Disordered" evidence="1">
    <location>
        <begin position="1"/>
        <end position="33"/>
    </location>
</feature>
<dbReference type="EMBL" id="LAZR01003298">
    <property type="protein sequence ID" value="KKN19845.1"/>
    <property type="molecule type" value="Genomic_DNA"/>
</dbReference>
<name>A0A0F9NJZ1_9ZZZZ</name>
<organism evidence="2">
    <name type="scientific">marine sediment metagenome</name>
    <dbReference type="NCBI Taxonomy" id="412755"/>
    <lineage>
        <taxon>unclassified sequences</taxon>
        <taxon>metagenomes</taxon>
        <taxon>ecological metagenomes</taxon>
    </lineage>
</organism>
<accession>A0A0F9NJZ1</accession>
<reference evidence="2" key="1">
    <citation type="journal article" date="2015" name="Nature">
        <title>Complex archaea that bridge the gap between prokaryotes and eukaryotes.</title>
        <authorList>
            <person name="Spang A."/>
            <person name="Saw J.H."/>
            <person name="Jorgensen S.L."/>
            <person name="Zaremba-Niedzwiedzka K."/>
            <person name="Martijn J."/>
            <person name="Lind A.E."/>
            <person name="van Eijk R."/>
            <person name="Schleper C."/>
            <person name="Guy L."/>
            <person name="Ettema T.J."/>
        </authorList>
    </citation>
    <scope>NUCLEOTIDE SEQUENCE</scope>
</reference>
<proteinExistence type="predicted"/>
<evidence type="ECO:0000256" key="1">
    <source>
        <dbReference type="SAM" id="MobiDB-lite"/>
    </source>
</evidence>
<evidence type="ECO:0000313" key="2">
    <source>
        <dbReference type="EMBL" id="KKN19845.1"/>
    </source>
</evidence>
<feature type="compositionally biased region" description="Basic and acidic residues" evidence="1">
    <location>
        <begin position="1"/>
        <end position="11"/>
    </location>
</feature>
<sequence length="33" mass="3629">MAKAKEAKDLGDGNEVIDLLDKEDNERTNPNQG</sequence>